<evidence type="ECO:0000256" key="1">
    <source>
        <dbReference type="SAM" id="SignalP"/>
    </source>
</evidence>
<keyword evidence="3" id="KW-1185">Reference proteome</keyword>
<dbReference type="Proteomes" id="UP000799757">
    <property type="component" value="Unassembled WGS sequence"/>
</dbReference>
<gene>
    <name evidence="2" type="ORF">K505DRAFT_229909</name>
</gene>
<reference evidence="2" key="1">
    <citation type="journal article" date="2020" name="Stud. Mycol.">
        <title>101 Dothideomycetes genomes: a test case for predicting lifestyles and emergence of pathogens.</title>
        <authorList>
            <person name="Haridas S."/>
            <person name="Albert R."/>
            <person name="Binder M."/>
            <person name="Bloem J."/>
            <person name="Labutti K."/>
            <person name="Salamov A."/>
            <person name="Andreopoulos B."/>
            <person name="Baker S."/>
            <person name="Barry K."/>
            <person name="Bills G."/>
            <person name="Bluhm B."/>
            <person name="Cannon C."/>
            <person name="Castanera R."/>
            <person name="Culley D."/>
            <person name="Daum C."/>
            <person name="Ezra D."/>
            <person name="Gonzalez J."/>
            <person name="Henrissat B."/>
            <person name="Kuo A."/>
            <person name="Liang C."/>
            <person name="Lipzen A."/>
            <person name="Lutzoni F."/>
            <person name="Magnuson J."/>
            <person name="Mondo S."/>
            <person name="Nolan M."/>
            <person name="Ohm R."/>
            <person name="Pangilinan J."/>
            <person name="Park H.-J."/>
            <person name="Ramirez L."/>
            <person name="Alfaro M."/>
            <person name="Sun H."/>
            <person name="Tritt A."/>
            <person name="Yoshinaga Y."/>
            <person name="Zwiers L.-H."/>
            <person name="Turgeon B."/>
            <person name="Goodwin S."/>
            <person name="Spatafora J."/>
            <person name="Crous P."/>
            <person name="Grigoriev I."/>
        </authorList>
    </citation>
    <scope>NUCLEOTIDE SEQUENCE</scope>
    <source>
        <strain evidence="2">CBS 109.77</strain>
    </source>
</reference>
<evidence type="ECO:0000313" key="3">
    <source>
        <dbReference type="Proteomes" id="UP000799757"/>
    </source>
</evidence>
<protein>
    <submittedName>
        <fullName evidence="2">Uncharacterized protein</fullName>
    </submittedName>
</protein>
<organism evidence="2 3">
    <name type="scientific">Melanomma pulvis-pyrius CBS 109.77</name>
    <dbReference type="NCBI Taxonomy" id="1314802"/>
    <lineage>
        <taxon>Eukaryota</taxon>
        <taxon>Fungi</taxon>
        <taxon>Dikarya</taxon>
        <taxon>Ascomycota</taxon>
        <taxon>Pezizomycotina</taxon>
        <taxon>Dothideomycetes</taxon>
        <taxon>Pleosporomycetidae</taxon>
        <taxon>Pleosporales</taxon>
        <taxon>Melanommataceae</taxon>
        <taxon>Melanomma</taxon>
    </lineage>
</organism>
<sequence length="178" mass="18828">MVFKRSLLALFLVCVDKAVYAQSNFSLYAYGKGIEPGLQLFYGDGQAYLGSSAPSFVSQAVNVSSGEDAEFVATPNRTVDGWSAEPTLFIDLTEGANNPIGFVKKNESLGSGSTVSGFGLYGGWAFHKDDGGPIAMKFLASPTNETGIYLVKWNAGATRADDDVPISLRTLAPVPITA</sequence>
<dbReference type="OrthoDB" id="5230873at2759"/>
<feature type="signal peptide" evidence="1">
    <location>
        <begin position="1"/>
        <end position="21"/>
    </location>
</feature>
<dbReference type="EMBL" id="MU001756">
    <property type="protein sequence ID" value="KAF2799929.1"/>
    <property type="molecule type" value="Genomic_DNA"/>
</dbReference>
<keyword evidence="1" id="KW-0732">Signal</keyword>
<name>A0A6A6XU49_9PLEO</name>
<accession>A0A6A6XU49</accession>
<dbReference type="AlphaFoldDB" id="A0A6A6XU49"/>
<proteinExistence type="predicted"/>
<feature type="chain" id="PRO_5025648302" evidence="1">
    <location>
        <begin position="22"/>
        <end position="178"/>
    </location>
</feature>
<evidence type="ECO:0000313" key="2">
    <source>
        <dbReference type="EMBL" id="KAF2799929.1"/>
    </source>
</evidence>